<dbReference type="PANTHER" id="PTHR43404:SF2">
    <property type="entry name" value="LIPOPOLYSACCHARIDE CHOLINEPHOSPHOTRANSFERASE LICD"/>
    <property type="match status" value="1"/>
</dbReference>
<reference evidence="2" key="1">
    <citation type="journal article" date="2020" name="FEMS Microbiol. Lett.">
        <title>Screening for texturing Leuconostoc and genomics behind polysaccharide production.</title>
        <authorList>
            <person name="Poulsen V.K."/>
            <person name="Koza A."/>
            <person name="Al-Nakeeb K."/>
            <person name="Oeregaard G."/>
        </authorList>
    </citation>
    <scope>NUCLEOTIDE SEQUENCE</scope>
    <source>
        <strain evidence="2">Ln7</strain>
    </source>
</reference>
<proteinExistence type="predicted"/>
<sequence>MNNNLSKIQRLELDALKEIKVIAEKNDIKFFLRGGSVMGAVKYKGFIPWDDDMDIAVPRGQFEKLMEALKDDWSERFWLANYRKGDEIHAYFPRILVKENYRREEALPTNNHLGFSIIDILPLDGVPSTTIGRKWYKYHVMILRGMGAVFTRDVKDTIVIHSKKKQFAIDLLGKLGVKHFYTQNKIYDKLDNVYRKNKLDGAKWIGTITGSLFDKEMFPANYFGNGVSIPFEDTEFLVPNRYDEYLKQLYGKNYANEEPDHKKSHIEVK</sequence>
<dbReference type="Pfam" id="PF04991">
    <property type="entry name" value="LicD"/>
    <property type="match status" value="1"/>
</dbReference>
<organism evidence="2">
    <name type="scientific">Leuconostoc mesenteroides</name>
    <dbReference type="NCBI Taxonomy" id="1245"/>
    <lineage>
        <taxon>Bacteria</taxon>
        <taxon>Bacillati</taxon>
        <taxon>Bacillota</taxon>
        <taxon>Bacilli</taxon>
        <taxon>Lactobacillales</taxon>
        <taxon>Lactobacillaceae</taxon>
        <taxon>Leuconostoc</taxon>
    </lineage>
</organism>
<dbReference type="AlphaFoldDB" id="A0A7S6VG56"/>
<dbReference type="GO" id="GO:0009100">
    <property type="term" value="P:glycoprotein metabolic process"/>
    <property type="evidence" value="ECO:0007669"/>
    <property type="project" value="UniProtKB-ARBA"/>
</dbReference>
<name>A0A7S6VG56_LEUME</name>
<evidence type="ECO:0000313" key="2">
    <source>
        <dbReference type="EMBL" id="QOW37998.1"/>
    </source>
</evidence>
<feature type="domain" description="LicD/FKTN/FKRP nucleotidyltransferase" evidence="1">
    <location>
        <begin position="23"/>
        <end position="251"/>
    </location>
</feature>
<accession>A0A7S6VG56</accession>
<dbReference type="EMBL" id="MT799693">
    <property type="protein sequence ID" value="QOW37998.1"/>
    <property type="molecule type" value="Genomic_DNA"/>
</dbReference>
<dbReference type="PANTHER" id="PTHR43404">
    <property type="entry name" value="LIPOPOLYSACCHARIDE CHOLINEPHOSPHOTRANSFERASE LICD"/>
    <property type="match status" value="1"/>
</dbReference>
<dbReference type="InterPro" id="IPR052942">
    <property type="entry name" value="LPS_cholinephosphotransferase"/>
</dbReference>
<protein>
    <submittedName>
        <fullName evidence="2">LicD family protein</fullName>
    </submittedName>
</protein>
<evidence type="ECO:0000259" key="1">
    <source>
        <dbReference type="Pfam" id="PF04991"/>
    </source>
</evidence>
<dbReference type="InterPro" id="IPR007074">
    <property type="entry name" value="LicD/FKTN/FKRP_NTP_transf"/>
</dbReference>
<dbReference type="RefSeq" id="WP_270340127.1">
    <property type="nucleotide sequence ID" value="NZ_CP185977.1"/>
</dbReference>